<protein>
    <submittedName>
        <fullName evidence="1">Uncharacterized protein</fullName>
    </submittedName>
</protein>
<proteinExistence type="predicted"/>
<evidence type="ECO:0000313" key="1">
    <source>
        <dbReference type="EnsemblPlants" id="cds.evm.model.04.575"/>
    </source>
</evidence>
<dbReference type="AlphaFoldDB" id="A0A803PI00"/>
<reference evidence="1" key="1">
    <citation type="submission" date="2018-11" db="EMBL/GenBank/DDBJ databases">
        <authorList>
            <person name="Grassa J C."/>
        </authorList>
    </citation>
    <scope>NUCLEOTIDE SEQUENCE [LARGE SCALE GENOMIC DNA]</scope>
</reference>
<dbReference type="EMBL" id="UZAU01000364">
    <property type="status" value="NOT_ANNOTATED_CDS"/>
    <property type="molecule type" value="Genomic_DNA"/>
</dbReference>
<sequence length="95" mass="10919">MSTNGSNQPTMKAEDKKGLCLNCPKKEHELQKLHEIAEDSSTMIKKTSEHIRANEEILEAYKKLKEYSDFIFHQANEVKGVKTIYTLEEIMMGSE</sequence>
<accession>A0A803PI00</accession>
<dbReference type="EnsemblPlants" id="evm.model.04.575">
    <property type="protein sequence ID" value="cds.evm.model.04.575"/>
    <property type="gene ID" value="evm.TU.04.575"/>
</dbReference>
<keyword evidence="2" id="KW-1185">Reference proteome</keyword>
<name>A0A803PI00_CANSA</name>
<organism evidence="1 2">
    <name type="scientific">Cannabis sativa</name>
    <name type="common">Hemp</name>
    <name type="synonym">Marijuana</name>
    <dbReference type="NCBI Taxonomy" id="3483"/>
    <lineage>
        <taxon>Eukaryota</taxon>
        <taxon>Viridiplantae</taxon>
        <taxon>Streptophyta</taxon>
        <taxon>Embryophyta</taxon>
        <taxon>Tracheophyta</taxon>
        <taxon>Spermatophyta</taxon>
        <taxon>Magnoliopsida</taxon>
        <taxon>eudicotyledons</taxon>
        <taxon>Gunneridae</taxon>
        <taxon>Pentapetalae</taxon>
        <taxon>rosids</taxon>
        <taxon>fabids</taxon>
        <taxon>Rosales</taxon>
        <taxon>Cannabaceae</taxon>
        <taxon>Cannabis</taxon>
    </lineage>
</organism>
<dbReference type="Proteomes" id="UP000596661">
    <property type="component" value="Chromosome 4"/>
</dbReference>
<reference evidence="1" key="2">
    <citation type="submission" date="2021-03" db="UniProtKB">
        <authorList>
            <consortium name="EnsemblPlants"/>
        </authorList>
    </citation>
    <scope>IDENTIFICATION</scope>
</reference>
<dbReference type="Gramene" id="evm.model.04.575">
    <property type="protein sequence ID" value="cds.evm.model.04.575"/>
    <property type="gene ID" value="evm.TU.04.575"/>
</dbReference>
<evidence type="ECO:0000313" key="2">
    <source>
        <dbReference type="Proteomes" id="UP000596661"/>
    </source>
</evidence>